<evidence type="ECO:0008006" key="3">
    <source>
        <dbReference type="Google" id="ProtNLM"/>
    </source>
</evidence>
<dbReference type="InterPro" id="IPR011060">
    <property type="entry name" value="RibuloseP-bd_barrel"/>
</dbReference>
<reference evidence="1" key="1">
    <citation type="submission" date="2020-10" db="EMBL/GenBank/DDBJ databases">
        <authorList>
            <person name="Hahn C.J."/>
            <person name="Laso-Perez R."/>
            <person name="Vulcano F."/>
            <person name="Vaziourakis K.-M."/>
            <person name="Stokke R."/>
            <person name="Steen I.H."/>
            <person name="Teske A."/>
            <person name="Boetius A."/>
            <person name="Liebeke M."/>
            <person name="Amann R."/>
            <person name="Knittel K."/>
        </authorList>
    </citation>
    <scope>NUCLEOTIDE SEQUENCE</scope>
    <source>
        <strain evidence="1">Gfbio:e3339647-f889-4370-9287-4fb5cb688e4c:AG393N10_GoMArc1</strain>
    </source>
</reference>
<accession>A0A811T9P9</accession>
<dbReference type="Proteomes" id="UP000637195">
    <property type="component" value="Unassembled WGS sequence"/>
</dbReference>
<gene>
    <name evidence="1" type="ORF">ANIMEMIM_00284</name>
</gene>
<evidence type="ECO:0000313" key="1">
    <source>
        <dbReference type="EMBL" id="CAD6492189.1"/>
    </source>
</evidence>
<proteinExistence type="predicted"/>
<comment type="caution">
    <text evidence="1">The sequence shown here is derived from an EMBL/GenBank/DDBJ whole genome shotgun (WGS) entry which is preliminary data.</text>
</comment>
<dbReference type="Gene3D" id="3.20.20.70">
    <property type="entry name" value="Aldolase class I"/>
    <property type="match status" value="1"/>
</dbReference>
<dbReference type="SUPFAM" id="SSF51366">
    <property type="entry name" value="Ribulose-phoshate binding barrel"/>
    <property type="match status" value="1"/>
</dbReference>
<protein>
    <recommendedName>
        <fullName evidence="3">Orotidine-5'-phosphate decarboxylase</fullName>
    </recommendedName>
</protein>
<sequence>MLNVLKDSGVNIVIIFPQAGPETLKAALVGSDDPKLKDTVKGCYNFGLTPIVGGEMTHNKYLANDGGYLVNDAPERMYLDAAKYGVKYYVIPGTKVNKMKKYRSLLSKAVGDPTFLFPGIGREYQGGDIIEAFNAVKPFSSYAIIGRTIYAAEDIEEAAERLCKVIHKL</sequence>
<name>A0A811T9P9_9EURY</name>
<evidence type="ECO:0000313" key="2">
    <source>
        <dbReference type="Proteomes" id="UP000637195"/>
    </source>
</evidence>
<organism evidence="1 2">
    <name type="scientific">Candidatus Argoarchaeum ethanivorans</name>
    <dbReference type="NCBI Taxonomy" id="2608793"/>
    <lineage>
        <taxon>Archaea</taxon>
        <taxon>Methanobacteriati</taxon>
        <taxon>Methanobacteriota</taxon>
        <taxon>Stenosarchaea group</taxon>
        <taxon>Methanomicrobia</taxon>
        <taxon>Methanosarcinales</taxon>
        <taxon>Methanosarcinales incertae sedis</taxon>
        <taxon>GOM Arc I cluster</taxon>
        <taxon>Candidatus Argoarchaeum</taxon>
    </lineage>
</organism>
<dbReference type="InterPro" id="IPR013785">
    <property type="entry name" value="Aldolase_TIM"/>
</dbReference>
<dbReference type="AlphaFoldDB" id="A0A811T9P9"/>
<dbReference type="EMBL" id="CAJHIM010000024">
    <property type="protein sequence ID" value="CAD6492189.1"/>
    <property type="molecule type" value="Genomic_DNA"/>
</dbReference>